<gene>
    <name evidence="1" type="ORF">H312_02731</name>
</gene>
<dbReference type="AlphaFoldDB" id="A0A059EYS3"/>
<organism evidence="1 2">
    <name type="scientific">Anncaliia algerae PRA339</name>
    <dbReference type="NCBI Taxonomy" id="1288291"/>
    <lineage>
        <taxon>Eukaryota</taxon>
        <taxon>Fungi</taxon>
        <taxon>Fungi incertae sedis</taxon>
        <taxon>Microsporidia</taxon>
        <taxon>Tubulinosematoidea</taxon>
        <taxon>Tubulinosematidae</taxon>
        <taxon>Anncaliia</taxon>
    </lineage>
</organism>
<reference evidence="2" key="1">
    <citation type="submission" date="2013-02" db="EMBL/GenBank/DDBJ databases">
        <authorList>
            <consortium name="The Broad Institute Genome Sequencing Platform"/>
            <person name="Cuomo C."/>
            <person name="Becnel J."/>
            <person name="Sanscrainte N."/>
            <person name="Walker B."/>
            <person name="Young S.K."/>
            <person name="Zeng Q."/>
            <person name="Gargeya S."/>
            <person name="Fitzgerald M."/>
            <person name="Haas B."/>
            <person name="Abouelleil A."/>
            <person name="Alvarado L."/>
            <person name="Arachchi H.M."/>
            <person name="Berlin A.M."/>
            <person name="Chapman S.B."/>
            <person name="Dewar J."/>
            <person name="Goldberg J."/>
            <person name="Griggs A."/>
            <person name="Gujja S."/>
            <person name="Hansen M."/>
            <person name="Howarth C."/>
            <person name="Imamovic A."/>
            <person name="Larimer J."/>
            <person name="McCowan C."/>
            <person name="Murphy C."/>
            <person name="Neiman D."/>
            <person name="Pearson M."/>
            <person name="Priest M."/>
            <person name="Roberts A."/>
            <person name="Saif S."/>
            <person name="Shea T."/>
            <person name="Sisk P."/>
            <person name="Sykes S."/>
            <person name="Wortman J."/>
            <person name="Nusbaum C."/>
            <person name="Birren B."/>
        </authorList>
    </citation>
    <scope>NUCLEOTIDE SEQUENCE [LARGE SCALE GENOMIC DNA]</scope>
    <source>
        <strain evidence="2">PRA339</strain>
    </source>
</reference>
<keyword evidence="2" id="KW-1185">Reference proteome</keyword>
<sequence length="196" mass="23552">MLRIIYLGVCFTNASLKIYKYNSILIEQYEESYFPYYCFNKFHHSSILNLFLRIKNGNIFTRKEYYEIVESCSPECQCPTEPALVFLYAASYIPFEDYLKLIFRRKHKYLCKKKFYISSKLNRLTKGLNDDDLKNFILNLINSTKRANTMIKLEINLLKGIENLIFGKFRHQSFYVNITRDVDWNRFVKNYRKVLG</sequence>
<name>A0A059EYS3_9MICR</name>
<accession>A0A059EYS3</accession>
<evidence type="ECO:0000313" key="1">
    <source>
        <dbReference type="EMBL" id="KCZ79881.1"/>
    </source>
</evidence>
<evidence type="ECO:0000313" key="2">
    <source>
        <dbReference type="Proteomes" id="UP000030655"/>
    </source>
</evidence>
<dbReference type="HOGENOM" id="CLU_1389892_0_0_1"/>
<dbReference type="OrthoDB" id="10285338at2759"/>
<dbReference type="EMBL" id="KK365222">
    <property type="protein sequence ID" value="KCZ79881.1"/>
    <property type="molecule type" value="Genomic_DNA"/>
</dbReference>
<proteinExistence type="predicted"/>
<dbReference type="Proteomes" id="UP000030655">
    <property type="component" value="Unassembled WGS sequence"/>
</dbReference>
<protein>
    <submittedName>
        <fullName evidence="1">Uncharacterized protein</fullName>
    </submittedName>
</protein>
<reference evidence="1 2" key="2">
    <citation type="submission" date="2014-03" db="EMBL/GenBank/DDBJ databases">
        <title>The Genome Sequence of Anncaliia algerae insect isolate PRA339.</title>
        <authorList>
            <consortium name="The Broad Institute Genome Sequencing Platform"/>
            <consortium name="The Broad Institute Genome Sequencing Center for Infectious Disease"/>
            <person name="Cuomo C."/>
            <person name="Becnel J."/>
            <person name="Sanscrainte N."/>
            <person name="Walker B."/>
            <person name="Young S.K."/>
            <person name="Zeng Q."/>
            <person name="Gargeya S."/>
            <person name="Fitzgerald M."/>
            <person name="Haas B."/>
            <person name="Abouelleil A."/>
            <person name="Alvarado L."/>
            <person name="Arachchi H.M."/>
            <person name="Berlin A.M."/>
            <person name="Chapman S.B."/>
            <person name="Dewar J."/>
            <person name="Goldberg J."/>
            <person name="Griggs A."/>
            <person name="Gujja S."/>
            <person name="Hansen M."/>
            <person name="Howarth C."/>
            <person name="Imamovic A."/>
            <person name="Larimer J."/>
            <person name="McCowan C."/>
            <person name="Murphy C."/>
            <person name="Neiman D."/>
            <person name="Pearson M."/>
            <person name="Priest M."/>
            <person name="Roberts A."/>
            <person name="Saif S."/>
            <person name="Shea T."/>
            <person name="Sisk P."/>
            <person name="Sykes S."/>
            <person name="Wortman J."/>
            <person name="Nusbaum C."/>
            <person name="Birren B."/>
        </authorList>
    </citation>
    <scope>NUCLEOTIDE SEQUENCE [LARGE SCALE GENOMIC DNA]</scope>
    <source>
        <strain evidence="1 2">PRA339</strain>
    </source>
</reference>
<dbReference type="VEuPathDB" id="MicrosporidiaDB:H312_02731"/>